<dbReference type="Proteomes" id="UP000184342">
    <property type="component" value="Unassembled WGS sequence"/>
</dbReference>
<gene>
    <name evidence="1" type="ORF">SAMN02745691_00532</name>
</gene>
<evidence type="ECO:0000313" key="1">
    <source>
        <dbReference type="EMBL" id="SHI58766.1"/>
    </source>
</evidence>
<dbReference type="AlphaFoldDB" id="A0A1M6CCN8"/>
<reference evidence="1 2" key="1">
    <citation type="submission" date="2016-11" db="EMBL/GenBank/DDBJ databases">
        <authorList>
            <person name="Jaros S."/>
            <person name="Januszkiewicz K."/>
            <person name="Wedrychowicz H."/>
        </authorList>
    </citation>
    <scope>NUCLEOTIDE SEQUENCE [LARGE SCALE GENOMIC DNA]</scope>
    <source>
        <strain evidence="1 2">DSM 15970</strain>
    </source>
</reference>
<organism evidence="1 2">
    <name type="scientific">Parasporobacterium paucivorans DSM 15970</name>
    <dbReference type="NCBI Taxonomy" id="1122934"/>
    <lineage>
        <taxon>Bacteria</taxon>
        <taxon>Bacillati</taxon>
        <taxon>Bacillota</taxon>
        <taxon>Clostridia</taxon>
        <taxon>Lachnospirales</taxon>
        <taxon>Lachnospiraceae</taxon>
        <taxon>Parasporobacterium</taxon>
    </lineage>
</organism>
<accession>A0A1M6CCN8</accession>
<keyword evidence="2" id="KW-1185">Reference proteome</keyword>
<name>A0A1M6CCN8_9FIRM</name>
<dbReference type="RefSeq" id="WP_178138519.1">
    <property type="nucleotide sequence ID" value="NZ_FQYT01000004.1"/>
</dbReference>
<evidence type="ECO:0000313" key="2">
    <source>
        <dbReference type="Proteomes" id="UP000184342"/>
    </source>
</evidence>
<protein>
    <submittedName>
        <fullName evidence="1">Uncharacterized protein</fullName>
    </submittedName>
</protein>
<dbReference type="EMBL" id="FQYT01000004">
    <property type="protein sequence ID" value="SHI58766.1"/>
    <property type="molecule type" value="Genomic_DNA"/>
</dbReference>
<dbReference type="STRING" id="1122934.SAMN02745691_00532"/>
<sequence>MLDFDEEIKKFHPSLEVEEAEDAIYKYNSKDMTEVMMEMLEEMKEIERQ</sequence>
<proteinExistence type="predicted"/>